<evidence type="ECO:0000313" key="2">
    <source>
        <dbReference type="Proteomes" id="UP000727654"/>
    </source>
</evidence>
<dbReference type="EMBL" id="CAJZAI010000002">
    <property type="protein sequence ID" value="CAG9168148.1"/>
    <property type="molecule type" value="Genomic_DNA"/>
</dbReference>
<keyword evidence="2" id="KW-1185">Reference proteome</keyword>
<sequence length="94" mass="9999">MQIPGMLHESQRIGFAGLPAMEATGTGARAEENRALFHAGLSRNIYCVSIDAVIAASQPGMLWKPLAASQAGDRLNRGRNMDTRAAALACRFVA</sequence>
<evidence type="ECO:0000313" key="1">
    <source>
        <dbReference type="EMBL" id="CAG9168148.1"/>
    </source>
</evidence>
<dbReference type="RefSeq" id="WP_224078710.1">
    <property type="nucleotide sequence ID" value="NZ_CAJZAI010000002.1"/>
</dbReference>
<reference evidence="1 2" key="1">
    <citation type="submission" date="2021-08" db="EMBL/GenBank/DDBJ databases">
        <authorList>
            <person name="Peeters C."/>
        </authorList>
    </citation>
    <scope>NUCLEOTIDE SEQUENCE [LARGE SCALE GENOMIC DNA]</scope>
    <source>
        <strain evidence="1 2">LMG 23992</strain>
    </source>
</reference>
<name>A0ABM8WLA1_9BURK</name>
<comment type="caution">
    <text evidence="1">The sequence shown here is derived from an EMBL/GenBank/DDBJ whole genome shotgun (WGS) entry which is preliminary data.</text>
</comment>
<organism evidence="1 2">
    <name type="scientific">Cupriavidus laharis</name>
    <dbReference type="NCBI Taxonomy" id="151654"/>
    <lineage>
        <taxon>Bacteria</taxon>
        <taxon>Pseudomonadati</taxon>
        <taxon>Pseudomonadota</taxon>
        <taxon>Betaproteobacteria</taxon>
        <taxon>Burkholderiales</taxon>
        <taxon>Burkholderiaceae</taxon>
        <taxon>Cupriavidus</taxon>
    </lineage>
</organism>
<gene>
    <name evidence="1" type="ORF">LMG23992_01034</name>
</gene>
<dbReference type="Proteomes" id="UP000727654">
    <property type="component" value="Unassembled WGS sequence"/>
</dbReference>
<protein>
    <submittedName>
        <fullName evidence="1">Uncharacterized protein</fullName>
    </submittedName>
</protein>
<proteinExistence type="predicted"/>
<accession>A0ABM8WLA1</accession>